<gene>
    <name evidence="2" type="ORF">EDC28_10248</name>
</gene>
<dbReference type="EMBL" id="RJUL01000002">
    <property type="protein sequence ID" value="ROQ29683.1"/>
    <property type="molecule type" value="Genomic_DNA"/>
</dbReference>
<keyword evidence="1" id="KW-1133">Transmembrane helix</keyword>
<comment type="caution">
    <text evidence="2">The sequence shown here is derived from an EMBL/GenBank/DDBJ whole genome shotgun (WGS) entry which is preliminary data.</text>
</comment>
<keyword evidence="1" id="KW-0472">Membrane</keyword>
<proteinExistence type="predicted"/>
<reference evidence="2 3" key="1">
    <citation type="submission" date="2018-11" db="EMBL/GenBank/DDBJ databases">
        <title>Genomic Encyclopedia of Type Strains, Phase IV (KMG-IV): sequencing the most valuable type-strain genomes for metagenomic binning, comparative biology and taxonomic classification.</title>
        <authorList>
            <person name="Goeker M."/>
        </authorList>
    </citation>
    <scope>NUCLEOTIDE SEQUENCE [LARGE SCALE GENOMIC DNA]</scope>
    <source>
        <strain evidence="2 3">DSM 21945</strain>
    </source>
</reference>
<dbReference type="RefSeq" id="WP_123420631.1">
    <property type="nucleotide sequence ID" value="NZ_RJUL01000002.1"/>
</dbReference>
<evidence type="ECO:0000313" key="3">
    <source>
        <dbReference type="Proteomes" id="UP000268033"/>
    </source>
</evidence>
<keyword evidence="1" id="KW-0812">Transmembrane</keyword>
<name>A0A3N1PM90_9GAMM</name>
<protein>
    <submittedName>
        <fullName evidence="2">Uncharacterized protein</fullName>
    </submittedName>
</protein>
<evidence type="ECO:0000256" key="1">
    <source>
        <dbReference type="SAM" id="Phobius"/>
    </source>
</evidence>
<evidence type="ECO:0000313" key="2">
    <source>
        <dbReference type="EMBL" id="ROQ29683.1"/>
    </source>
</evidence>
<keyword evidence="3" id="KW-1185">Reference proteome</keyword>
<dbReference type="AlphaFoldDB" id="A0A3N1PM90"/>
<feature type="transmembrane region" description="Helical" evidence="1">
    <location>
        <begin position="45"/>
        <end position="65"/>
    </location>
</feature>
<dbReference type="Proteomes" id="UP000268033">
    <property type="component" value="Unassembled WGS sequence"/>
</dbReference>
<sequence>MKQKMGFLAGLLLAALGTAIGVVGAWYGFSATPYDGAELGRFCGFVGLLVGCYWAGIGAYAGYWLKRGASRFSA</sequence>
<accession>A0A3N1PM90</accession>
<organism evidence="2 3">
    <name type="scientific">Gallaecimonas pentaromativorans</name>
    <dbReference type="NCBI Taxonomy" id="584787"/>
    <lineage>
        <taxon>Bacteria</taxon>
        <taxon>Pseudomonadati</taxon>
        <taxon>Pseudomonadota</taxon>
        <taxon>Gammaproteobacteria</taxon>
        <taxon>Enterobacterales</taxon>
        <taxon>Gallaecimonadaceae</taxon>
        <taxon>Gallaecimonas</taxon>
    </lineage>
</organism>